<name>A0A1F6APF5_9BACT</name>
<dbReference type="Proteomes" id="UP000176609">
    <property type="component" value="Unassembled WGS sequence"/>
</dbReference>
<dbReference type="AlphaFoldDB" id="A0A1F6APF5"/>
<evidence type="ECO:0000313" key="2">
    <source>
        <dbReference type="Proteomes" id="UP000176609"/>
    </source>
</evidence>
<accession>A0A1F6APF5</accession>
<evidence type="ECO:0000313" key="1">
    <source>
        <dbReference type="EMBL" id="OGG26382.1"/>
    </source>
</evidence>
<evidence type="ECO:0008006" key="3">
    <source>
        <dbReference type="Google" id="ProtNLM"/>
    </source>
</evidence>
<proteinExistence type="predicted"/>
<dbReference type="SUPFAM" id="SSF89447">
    <property type="entry name" value="AbrB/MazE/MraZ-like"/>
    <property type="match status" value="1"/>
</dbReference>
<gene>
    <name evidence="1" type="ORF">A2960_03570</name>
</gene>
<reference evidence="1 2" key="1">
    <citation type="journal article" date="2016" name="Nat. Commun.">
        <title>Thousands of microbial genomes shed light on interconnected biogeochemical processes in an aquifer system.</title>
        <authorList>
            <person name="Anantharaman K."/>
            <person name="Brown C.T."/>
            <person name="Hug L.A."/>
            <person name="Sharon I."/>
            <person name="Castelle C.J."/>
            <person name="Probst A.J."/>
            <person name="Thomas B.C."/>
            <person name="Singh A."/>
            <person name="Wilkins M.J."/>
            <person name="Karaoz U."/>
            <person name="Brodie E.L."/>
            <person name="Williams K.H."/>
            <person name="Hubbard S.S."/>
            <person name="Banfield J.F."/>
        </authorList>
    </citation>
    <scope>NUCLEOTIDE SEQUENCE [LARGE SCALE GENOMIC DNA]</scope>
</reference>
<comment type="caution">
    <text evidence="1">The sequence shown here is derived from an EMBL/GenBank/DDBJ whole genome shotgun (WGS) entry which is preliminary data.</text>
</comment>
<dbReference type="InterPro" id="IPR037914">
    <property type="entry name" value="SpoVT-AbrB_sf"/>
</dbReference>
<protein>
    <recommendedName>
        <fullName evidence="3">SpoVT-AbrB domain-containing protein</fullName>
    </recommendedName>
</protein>
<organism evidence="1 2">
    <name type="scientific">Candidatus Gottesmanbacteria bacterium RIFCSPLOWO2_01_FULL_39_12b</name>
    <dbReference type="NCBI Taxonomy" id="1798388"/>
    <lineage>
        <taxon>Bacteria</taxon>
        <taxon>Candidatus Gottesmaniibacteriota</taxon>
    </lineage>
</organism>
<sequence length="66" mass="7140">MKQKVIRAGKHSLAVIIPADFIHALGIKASSYVEVQTQIDKGNVSLHFSGAQQLPLLVTKKSKDGK</sequence>
<dbReference type="EMBL" id="MFJR01000010">
    <property type="protein sequence ID" value="OGG26382.1"/>
    <property type="molecule type" value="Genomic_DNA"/>
</dbReference>